<dbReference type="Proteomes" id="UP001228049">
    <property type="component" value="Unassembled WGS sequence"/>
</dbReference>
<reference evidence="1" key="1">
    <citation type="submission" date="2023-04" db="EMBL/GenBank/DDBJ databases">
        <title>Chromosome-level genome of Chaenocephalus aceratus.</title>
        <authorList>
            <person name="Park H."/>
        </authorList>
    </citation>
    <scope>NUCLEOTIDE SEQUENCE</scope>
    <source>
        <strain evidence="1">DE</strain>
        <tissue evidence="1">Muscle</tissue>
    </source>
</reference>
<evidence type="ECO:0000313" key="1">
    <source>
        <dbReference type="EMBL" id="KAK1901464.1"/>
    </source>
</evidence>
<dbReference type="AlphaFoldDB" id="A0AAD9CGZ7"/>
<keyword evidence="2" id="KW-1185">Reference proteome</keyword>
<evidence type="ECO:0000313" key="2">
    <source>
        <dbReference type="Proteomes" id="UP001228049"/>
    </source>
</evidence>
<proteinExistence type="predicted"/>
<organism evidence="1 2">
    <name type="scientific">Dissostichus eleginoides</name>
    <name type="common">Patagonian toothfish</name>
    <name type="synonym">Dissostichus amissus</name>
    <dbReference type="NCBI Taxonomy" id="100907"/>
    <lineage>
        <taxon>Eukaryota</taxon>
        <taxon>Metazoa</taxon>
        <taxon>Chordata</taxon>
        <taxon>Craniata</taxon>
        <taxon>Vertebrata</taxon>
        <taxon>Euteleostomi</taxon>
        <taxon>Actinopterygii</taxon>
        <taxon>Neopterygii</taxon>
        <taxon>Teleostei</taxon>
        <taxon>Neoteleostei</taxon>
        <taxon>Acanthomorphata</taxon>
        <taxon>Eupercaria</taxon>
        <taxon>Perciformes</taxon>
        <taxon>Notothenioidei</taxon>
        <taxon>Nototheniidae</taxon>
        <taxon>Dissostichus</taxon>
    </lineage>
</organism>
<sequence length="80" mass="8840">MSCADTKDKPALYQRVVLKNASPYHYMKVCLVLEDESTRLSAVDLKQFIISGLDSLYGEVSSPTLGQRFNSHSGICSDNP</sequence>
<dbReference type="EMBL" id="JASDAP010000006">
    <property type="protein sequence ID" value="KAK1901464.1"/>
    <property type="molecule type" value="Genomic_DNA"/>
</dbReference>
<comment type="caution">
    <text evidence="1">The sequence shown here is derived from an EMBL/GenBank/DDBJ whole genome shotgun (WGS) entry which is preliminary data.</text>
</comment>
<name>A0AAD9CGZ7_DISEL</name>
<protein>
    <submittedName>
        <fullName evidence="1">Ribonuclease P protein subunit p14</fullName>
    </submittedName>
</protein>
<gene>
    <name evidence="1" type="ORF">KUDE01_004432</name>
</gene>
<accession>A0AAD9CGZ7</accession>